<reference evidence="2" key="1">
    <citation type="submission" date="2023-08" db="EMBL/GenBank/DDBJ databases">
        <title>Emergence of clinically-relevant ST2 carbapenem-resistant Acinetobacter baumannii strains in hospital sewages in Zhejiang, East of China.</title>
        <authorList>
            <person name="Kaichao C."/>
            <person name="Zhang R."/>
        </authorList>
    </citation>
    <scope>NUCLEOTIDE SEQUENCE</scope>
    <source>
        <strain evidence="2">M-SY-60</strain>
    </source>
</reference>
<feature type="signal peptide" evidence="1">
    <location>
        <begin position="1"/>
        <end position="18"/>
    </location>
</feature>
<evidence type="ECO:0000256" key="1">
    <source>
        <dbReference type="SAM" id="SignalP"/>
    </source>
</evidence>
<dbReference type="EMBL" id="JAVIDA010000013">
    <property type="protein sequence ID" value="MDQ9071918.1"/>
    <property type="molecule type" value="Genomic_DNA"/>
</dbReference>
<name>A0AAW8JI49_9GAMM</name>
<dbReference type="AlphaFoldDB" id="A0AAW8JI49"/>
<evidence type="ECO:0000313" key="3">
    <source>
        <dbReference type="Proteomes" id="UP001243195"/>
    </source>
</evidence>
<gene>
    <name evidence="2" type="ORF">RFH51_10650</name>
</gene>
<dbReference type="RefSeq" id="WP_308956429.1">
    <property type="nucleotide sequence ID" value="NZ_JAVICY010000016.1"/>
</dbReference>
<evidence type="ECO:0008006" key="4">
    <source>
        <dbReference type="Google" id="ProtNLM"/>
    </source>
</evidence>
<organism evidence="2 3">
    <name type="scientific">Acinetobacter gerneri</name>
    <dbReference type="NCBI Taxonomy" id="202952"/>
    <lineage>
        <taxon>Bacteria</taxon>
        <taxon>Pseudomonadati</taxon>
        <taxon>Pseudomonadota</taxon>
        <taxon>Gammaproteobacteria</taxon>
        <taxon>Moraxellales</taxon>
        <taxon>Moraxellaceae</taxon>
        <taxon>Acinetobacter</taxon>
    </lineage>
</organism>
<feature type="chain" id="PRO_5043387143" description="Molecular chaperone" evidence="1">
    <location>
        <begin position="19"/>
        <end position="253"/>
    </location>
</feature>
<sequence>MKYFSIICLCVFGGNVWAMSCAVPLSDGVLHTEAIYPNSVFWISPVYGDNIQDKFVTLNSKNDKDNKMLLEYLSDQKLIKLTPKNKLKNENYELKSSVIPSYVEGGTYLVEVNTPVHIEKLKWVEKPQLISIKNNKNYSLLYGNTQQSTSILFNLKTNLDSKQYLINVKSYKNQNSEDFESYVARPFSSKNGVESFELWSDFNSGCPSVRKTQNFSFQEGKTVYLKFDLITYDGKIIPWQGDAEAYKFDGLKK</sequence>
<dbReference type="PROSITE" id="PS51257">
    <property type="entry name" value="PROKAR_LIPOPROTEIN"/>
    <property type="match status" value="1"/>
</dbReference>
<keyword evidence="1" id="KW-0732">Signal</keyword>
<dbReference type="Proteomes" id="UP001243195">
    <property type="component" value="Unassembled WGS sequence"/>
</dbReference>
<accession>A0AAW8JI49</accession>
<evidence type="ECO:0000313" key="2">
    <source>
        <dbReference type="EMBL" id="MDQ9071918.1"/>
    </source>
</evidence>
<proteinExistence type="predicted"/>
<comment type="caution">
    <text evidence="2">The sequence shown here is derived from an EMBL/GenBank/DDBJ whole genome shotgun (WGS) entry which is preliminary data.</text>
</comment>
<protein>
    <recommendedName>
        <fullName evidence="4">Molecular chaperone</fullName>
    </recommendedName>
</protein>